<gene>
    <name evidence="1" type="ORF">ACFP3J_03260</name>
</gene>
<accession>A0ABW0WB20</accession>
<dbReference type="RefSeq" id="WP_344347282.1">
    <property type="nucleotide sequence ID" value="NZ_BAAASM010000009.1"/>
</dbReference>
<comment type="caution">
    <text evidence="1">The sequence shown here is derived from an EMBL/GenBank/DDBJ whole genome shotgun (WGS) entry which is preliminary data.</text>
</comment>
<keyword evidence="2" id="KW-1185">Reference proteome</keyword>
<evidence type="ECO:0000313" key="2">
    <source>
        <dbReference type="Proteomes" id="UP001596065"/>
    </source>
</evidence>
<proteinExistence type="predicted"/>
<sequence>MSDPAAKASHRAAETHFVITRADGTVIDLGRGVYWHRNPLRRLWWRLWGQPRFTRRARAANRSAARAAGKEL</sequence>
<evidence type="ECO:0000313" key="1">
    <source>
        <dbReference type="EMBL" id="MFC5654512.1"/>
    </source>
</evidence>
<dbReference type="Proteomes" id="UP001596065">
    <property type="component" value="Unassembled WGS sequence"/>
</dbReference>
<name>A0ABW0WB20_STRNO</name>
<reference evidence="2" key="1">
    <citation type="journal article" date="2019" name="Int. J. Syst. Evol. Microbiol.">
        <title>The Global Catalogue of Microorganisms (GCM) 10K type strain sequencing project: providing services to taxonomists for standard genome sequencing and annotation.</title>
        <authorList>
            <consortium name="The Broad Institute Genomics Platform"/>
            <consortium name="The Broad Institute Genome Sequencing Center for Infectious Disease"/>
            <person name="Wu L."/>
            <person name="Ma J."/>
        </authorList>
    </citation>
    <scope>NUCLEOTIDE SEQUENCE [LARGE SCALE GENOMIC DNA]</scope>
    <source>
        <strain evidence="2">KCTC 5701</strain>
    </source>
</reference>
<dbReference type="EMBL" id="JBHSOE010000003">
    <property type="protein sequence ID" value="MFC5654512.1"/>
    <property type="molecule type" value="Genomic_DNA"/>
</dbReference>
<protein>
    <submittedName>
        <fullName evidence="1">Uncharacterized protein</fullName>
    </submittedName>
</protein>
<organism evidence="1 2">
    <name type="scientific">Streptomyces nogalater</name>
    <dbReference type="NCBI Taxonomy" id="38314"/>
    <lineage>
        <taxon>Bacteria</taxon>
        <taxon>Bacillati</taxon>
        <taxon>Actinomycetota</taxon>
        <taxon>Actinomycetes</taxon>
        <taxon>Kitasatosporales</taxon>
        <taxon>Streptomycetaceae</taxon>
        <taxon>Streptomyces</taxon>
    </lineage>
</organism>